<dbReference type="Pfam" id="PF00651">
    <property type="entry name" value="BTB"/>
    <property type="match status" value="1"/>
</dbReference>
<dbReference type="GO" id="GO:0005829">
    <property type="term" value="C:cytosol"/>
    <property type="evidence" value="ECO:0007669"/>
    <property type="project" value="TreeGrafter"/>
</dbReference>
<evidence type="ECO:0000259" key="1">
    <source>
        <dbReference type="SMART" id="SM00875"/>
    </source>
</evidence>
<dbReference type="InterPro" id="IPR011705">
    <property type="entry name" value="BACK"/>
</dbReference>
<dbReference type="Proteomes" id="UP000708208">
    <property type="component" value="Unassembled WGS sequence"/>
</dbReference>
<dbReference type="OrthoDB" id="45365at2759"/>
<dbReference type="EMBL" id="CAJVCH010553346">
    <property type="protein sequence ID" value="CAG7829887.1"/>
    <property type="molecule type" value="Genomic_DNA"/>
</dbReference>
<gene>
    <name evidence="2" type="ORF">AFUS01_LOCUS39728</name>
</gene>
<proteinExistence type="predicted"/>
<dbReference type="InterPro" id="IPR000210">
    <property type="entry name" value="BTB/POZ_dom"/>
</dbReference>
<evidence type="ECO:0000313" key="2">
    <source>
        <dbReference type="EMBL" id="CAG7829887.1"/>
    </source>
</evidence>
<dbReference type="Pfam" id="PF07707">
    <property type="entry name" value="BACK"/>
    <property type="match status" value="1"/>
</dbReference>
<feature type="domain" description="BACK" evidence="1">
    <location>
        <begin position="73"/>
        <end position="177"/>
    </location>
</feature>
<accession>A0A8J2PVK9</accession>
<dbReference type="AlphaFoldDB" id="A0A8J2PVK9"/>
<keyword evidence="3" id="KW-1185">Reference proteome</keyword>
<organism evidence="2 3">
    <name type="scientific">Allacma fusca</name>
    <dbReference type="NCBI Taxonomy" id="39272"/>
    <lineage>
        <taxon>Eukaryota</taxon>
        <taxon>Metazoa</taxon>
        <taxon>Ecdysozoa</taxon>
        <taxon>Arthropoda</taxon>
        <taxon>Hexapoda</taxon>
        <taxon>Collembola</taxon>
        <taxon>Symphypleona</taxon>
        <taxon>Sminthuridae</taxon>
        <taxon>Allacma</taxon>
    </lineage>
</organism>
<name>A0A8J2PVK9_9HEXA</name>
<dbReference type="SMART" id="SM00875">
    <property type="entry name" value="BACK"/>
    <property type="match status" value="1"/>
</dbReference>
<dbReference type="GO" id="GO:0022008">
    <property type="term" value="P:neurogenesis"/>
    <property type="evidence" value="ECO:0007669"/>
    <property type="project" value="TreeGrafter"/>
</dbReference>
<protein>
    <recommendedName>
        <fullName evidence="1">BACK domain-containing protein</fullName>
    </recommendedName>
</protein>
<dbReference type="GO" id="GO:0000932">
    <property type="term" value="C:P-body"/>
    <property type="evidence" value="ECO:0007669"/>
    <property type="project" value="TreeGrafter"/>
</dbReference>
<dbReference type="CDD" id="cd18186">
    <property type="entry name" value="BTB_POZ_ZBTB_KLHL-like"/>
    <property type="match status" value="1"/>
</dbReference>
<reference evidence="2" key="1">
    <citation type="submission" date="2021-06" db="EMBL/GenBank/DDBJ databases">
        <authorList>
            <person name="Hodson N. C."/>
            <person name="Mongue J. A."/>
            <person name="Jaron S. K."/>
        </authorList>
    </citation>
    <scope>NUCLEOTIDE SEQUENCE</scope>
</reference>
<dbReference type="PANTHER" id="PTHR45774">
    <property type="entry name" value="BTB/POZ DOMAIN-CONTAINING"/>
    <property type="match status" value="1"/>
</dbReference>
<evidence type="ECO:0000313" key="3">
    <source>
        <dbReference type="Proteomes" id="UP000708208"/>
    </source>
</evidence>
<sequence length="442" mass="50582">MFSENWDSCVPIRLPDVEPGTFKLFLEFVYGDKFTNSIPMAIKLLHVGDKYDVKPLVKKCERLMKENIQLKDAVETFKIARLYSLQNLMDQAGDLLAWNFKDLSKMGDFRAIDEEILIYLLQRDDLPLGELELFKIVLSWARYNMVENSKYSEILKNLIPLIRFPLMTAQEFATNVYPTQVLPQNDVIDLFLYFNSEGAESFPIKDINLYRNDVAIRIQFSAIPRKMPIKLWLYKSVTNHARINQVNTGSFYGTLKHYECQEDYMDIYHERSQRRSQSTHSKDVKLVSLLLEGLNIDSCLIKGSSIKVDADLMVCVTIRILDSSGTGKIIFARTCATTKGVETNLGIVPHIQLLAGVKYRILVKYEEQVRLKPNVPSLTFNSTLSDSNFDGNLRVELASNKFSSQLDPVIHPNWMSMSGFGHTNYNIPRAIHVVKGLMVLAL</sequence>
<dbReference type="PANTHER" id="PTHR45774:SF3">
    <property type="entry name" value="BTB (POZ) DOMAIN-CONTAINING 2B-RELATED"/>
    <property type="match status" value="1"/>
</dbReference>
<comment type="caution">
    <text evidence="2">The sequence shown here is derived from an EMBL/GenBank/DDBJ whole genome shotgun (WGS) entry which is preliminary data.</text>
</comment>